<evidence type="ECO:0000256" key="1">
    <source>
        <dbReference type="SAM" id="MobiDB-lite"/>
    </source>
</evidence>
<evidence type="ECO:0000259" key="2">
    <source>
        <dbReference type="Pfam" id="PF10213"/>
    </source>
</evidence>
<dbReference type="PANTHER" id="PTHR13490:SF0">
    <property type="entry name" value="SMALL RIBOSOMAL SUBUNIT PROTEIN MS35"/>
    <property type="match status" value="1"/>
</dbReference>
<dbReference type="EMBL" id="RDQH01000332">
    <property type="protein sequence ID" value="RXH96585.1"/>
    <property type="molecule type" value="Genomic_DNA"/>
</dbReference>
<feature type="region of interest" description="Disordered" evidence="1">
    <location>
        <begin position="44"/>
        <end position="68"/>
    </location>
</feature>
<comment type="caution">
    <text evidence="3">The sequence shown here is derived from an EMBL/GenBank/DDBJ whole genome shotgun (WGS) entry which is preliminary data.</text>
</comment>
<dbReference type="PANTHER" id="PTHR13490">
    <property type="entry name" value="MITOCHONDRIAL 28S RIBOSOMAL PROTEIN S28"/>
    <property type="match status" value="1"/>
</dbReference>
<accession>A0A498JNC5</accession>
<dbReference type="GO" id="GO:0005763">
    <property type="term" value="C:mitochondrial small ribosomal subunit"/>
    <property type="evidence" value="ECO:0007669"/>
    <property type="project" value="TreeGrafter"/>
</dbReference>
<evidence type="ECO:0000313" key="3">
    <source>
        <dbReference type="EMBL" id="RXH96585.1"/>
    </source>
</evidence>
<evidence type="ECO:0000313" key="4">
    <source>
        <dbReference type="Proteomes" id="UP000290289"/>
    </source>
</evidence>
<gene>
    <name evidence="3" type="ORF">DVH24_009089</name>
</gene>
<dbReference type="Gene3D" id="3.30.160.20">
    <property type="match status" value="1"/>
</dbReference>
<dbReference type="Pfam" id="PF10213">
    <property type="entry name" value="MRP-S28"/>
    <property type="match status" value="1"/>
</dbReference>
<name>A0A498JNC5_MALDO</name>
<organism evidence="3 4">
    <name type="scientific">Malus domestica</name>
    <name type="common">Apple</name>
    <name type="synonym">Pyrus malus</name>
    <dbReference type="NCBI Taxonomy" id="3750"/>
    <lineage>
        <taxon>Eukaryota</taxon>
        <taxon>Viridiplantae</taxon>
        <taxon>Streptophyta</taxon>
        <taxon>Embryophyta</taxon>
        <taxon>Tracheophyta</taxon>
        <taxon>Spermatophyta</taxon>
        <taxon>Magnoliopsida</taxon>
        <taxon>eudicotyledons</taxon>
        <taxon>Gunneridae</taxon>
        <taxon>Pentapetalae</taxon>
        <taxon>rosids</taxon>
        <taxon>fabids</taxon>
        <taxon>Rosales</taxon>
        <taxon>Rosaceae</taxon>
        <taxon>Amygdaloideae</taxon>
        <taxon>Maleae</taxon>
        <taxon>Malus</taxon>
    </lineage>
</organism>
<dbReference type="AlphaFoldDB" id="A0A498JNC5"/>
<dbReference type="InterPro" id="IPR039848">
    <property type="entry name" value="Ribosomal_mS35_mt"/>
</dbReference>
<feature type="domain" description="Small ribosomal subunit protein mS35 mitochondrial conserved" evidence="2">
    <location>
        <begin position="444"/>
        <end position="527"/>
    </location>
</feature>
<protein>
    <recommendedName>
        <fullName evidence="2">Small ribosomal subunit protein mS35 mitochondrial conserved domain-containing protein</fullName>
    </recommendedName>
</protein>
<dbReference type="STRING" id="3750.A0A498JNC5"/>
<dbReference type="Proteomes" id="UP000290289">
    <property type="component" value="Chromosome 6"/>
</dbReference>
<reference evidence="3 4" key="1">
    <citation type="submission" date="2018-10" db="EMBL/GenBank/DDBJ databases">
        <title>A high-quality apple genome assembly.</title>
        <authorList>
            <person name="Hu J."/>
        </authorList>
    </citation>
    <scope>NUCLEOTIDE SEQUENCE [LARGE SCALE GENOMIC DNA]</scope>
    <source>
        <strain evidence="4">cv. HFTH1</strain>
        <tissue evidence="3">Young leaf</tissue>
    </source>
</reference>
<dbReference type="FunFam" id="3.30.160.20:FF:000055">
    <property type="entry name" value="Ribosomal protein S24/S35"/>
    <property type="match status" value="1"/>
</dbReference>
<sequence>MKRSLLRNVCFYARTRLLSPPCYNPIPKAQLGPPLAASTRPRLSFYSTESPSPRKEASNDAGDDGVSNEELKMRIDSYYSGNQEALPSIFEAILKRKLAGKDEETDEKLMEEILGHGQEPLSDVDDDVEADSDELSGRTMRRTLLSNLSLYTRNRLLSPQTFNPNPTPSHVPLARSTQSLLSRFFSSEGDSSAESPNPAADSSLIPTKKKDASVEVKDVNNKELKERIDKYFKGDEEALPAILEAILQRRLAGKHEETDDELMDELQMQPLDDVKDQEFESDFEELHDTDEEIDDLYNAKDIVMKRMSNDEYFNMDPKKWDDIVEDAIKHGIMKNTKECEEILEDMLSWDKLLPDDMKRKVEEKFNDLGDKCERGELQPEEAYELFKEFEDEIVMDYLQKMEANGPPQFDEADVYDKKDLADPPGEGPILRWQTRVVFAPGGDSWHPKNRKVKLSVTVKELGLSKHQFRRLRDLVGKRYHPGKDELTITSERFEHREENRKDCLRTLLSLIEEAGKANKLAEDARLSYVKKRLRANPAFMERLQNKTMKLQGKSAVPA</sequence>
<dbReference type="GO" id="GO:0032543">
    <property type="term" value="P:mitochondrial translation"/>
    <property type="evidence" value="ECO:0007669"/>
    <property type="project" value="InterPro"/>
</dbReference>
<proteinExistence type="predicted"/>
<dbReference type="GO" id="GO:0003735">
    <property type="term" value="F:structural constituent of ribosome"/>
    <property type="evidence" value="ECO:0007669"/>
    <property type="project" value="InterPro"/>
</dbReference>
<keyword evidence="4" id="KW-1185">Reference proteome</keyword>
<feature type="compositionally biased region" description="Polar residues" evidence="1">
    <location>
        <begin position="185"/>
        <end position="195"/>
    </location>
</feature>
<dbReference type="InterPro" id="IPR019349">
    <property type="entry name" value="Ribosomal_mS35_mit"/>
</dbReference>
<feature type="region of interest" description="Disordered" evidence="1">
    <location>
        <begin position="185"/>
        <end position="207"/>
    </location>
</feature>